<proteinExistence type="predicted"/>
<dbReference type="SUPFAM" id="SSF53167">
    <property type="entry name" value="Purine and uridine phosphorylases"/>
    <property type="match status" value="1"/>
</dbReference>
<dbReference type="Gene3D" id="3.40.50.1580">
    <property type="entry name" value="Nucleoside phosphorylase domain"/>
    <property type="match status" value="1"/>
</dbReference>
<gene>
    <name evidence="3" type="ORF">FPRO_15002</name>
</gene>
<sequence length="394" mass="43181">MDPARPRSRDEFKVALICALPLEANSVLSLFDHHWDDDDGSPRIGKARGDPNSYSIGIMSGHHVVLAHPPGIGTIAAGTIAAFCKLSFTSIRLALVVGICGGAPMNKGIQIHLGDVIISTGIVSYDFGRRFSDRFEMKDTLSEVPGRPSLEIRALLAKLETTRQTERLRSATYYILRKGSRQSFPSPNIHFGIFASGNSVIKSGEERDRLTKDKNAIGFEMEGAGVWDVFPCIVIKGVCDYADSHKNKTWQPFASDSAAACAKVFLGHWHSDKEDIQGAPNEVPALPWHPAIPRDSSNTQVPSEHPSGQLYDPTTDQSIQGYYITSFGDPTTRLVEALEADSGAWNNEWHSKSPQTEVNEDFCSYYTETGTPGYNGTDGDFHSAPFSSRGSWEQ</sequence>
<dbReference type="GO" id="GO:0009116">
    <property type="term" value="P:nucleoside metabolic process"/>
    <property type="evidence" value="ECO:0007669"/>
    <property type="project" value="InterPro"/>
</dbReference>
<dbReference type="EMBL" id="FJOF01000009">
    <property type="protein sequence ID" value="CZR45822.1"/>
    <property type="molecule type" value="Genomic_DNA"/>
</dbReference>
<accession>A0A1L7W094</accession>
<evidence type="ECO:0000259" key="2">
    <source>
        <dbReference type="Pfam" id="PF01048"/>
    </source>
</evidence>
<dbReference type="GO" id="GO:0003824">
    <property type="term" value="F:catalytic activity"/>
    <property type="evidence" value="ECO:0007669"/>
    <property type="project" value="InterPro"/>
</dbReference>
<dbReference type="Pfam" id="PF01048">
    <property type="entry name" value="PNP_UDP_1"/>
    <property type="match status" value="1"/>
</dbReference>
<dbReference type="PANTHER" id="PTHR46082:SF6">
    <property type="entry name" value="AAA+ ATPASE DOMAIN-CONTAINING PROTEIN-RELATED"/>
    <property type="match status" value="1"/>
</dbReference>
<dbReference type="InterPro" id="IPR000845">
    <property type="entry name" value="Nucleoside_phosphorylase_d"/>
</dbReference>
<dbReference type="PANTHER" id="PTHR46082">
    <property type="entry name" value="ATP/GTP-BINDING PROTEIN-RELATED"/>
    <property type="match status" value="1"/>
</dbReference>
<name>A0A1L7W094_FUSPR</name>
<evidence type="ECO:0000313" key="3">
    <source>
        <dbReference type="EMBL" id="CZR45822.1"/>
    </source>
</evidence>
<protein>
    <recommendedName>
        <fullName evidence="2">Nucleoside phosphorylase domain-containing protein</fullName>
    </recommendedName>
</protein>
<dbReference type="InterPro" id="IPR053137">
    <property type="entry name" value="NLR-like"/>
</dbReference>
<dbReference type="AlphaFoldDB" id="A0A1L7W094"/>
<reference evidence="4" key="1">
    <citation type="journal article" date="2016" name="Genome Biol. Evol.">
        <title>Comparative 'omics' of the Fusarium fujikuroi species complex highlights differences in genetic potential and metabolite synthesis.</title>
        <authorList>
            <person name="Niehaus E.-M."/>
            <person name="Muensterkoetter M."/>
            <person name="Proctor R.H."/>
            <person name="Brown D.W."/>
            <person name="Sharon A."/>
            <person name="Idan Y."/>
            <person name="Oren-Young L."/>
            <person name="Sieber C.M."/>
            <person name="Novak O."/>
            <person name="Pencik A."/>
            <person name="Tarkowska D."/>
            <person name="Hromadova K."/>
            <person name="Freeman S."/>
            <person name="Maymon M."/>
            <person name="Elazar M."/>
            <person name="Youssef S.A."/>
            <person name="El-Shabrawy E.S.M."/>
            <person name="Shalaby A.B.A."/>
            <person name="Houterman P."/>
            <person name="Brock N.L."/>
            <person name="Burkhardt I."/>
            <person name="Tsavkelova E.A."/>
            <person name="Dickschat J.S."/>
            <person name="Galuszka P."/>
            <person name="Gueldener U."/>
            <person name="Tudzynski B."/>
        </authorList>
    </citation>
    <scope>NUCLEOTIDE SEQUENCE [LARGE SCALE GENOMIC DNA]</scope>
    <source>
        <strain evidence="4">ET1</strain>
    </source>
</reference>
<evidence type="ECO:0000313" key="4">
    <source>
        <dbReference type="Proteomes" id="UP000183971"/>
    </source>
</evidence>
<dbReference type="Proteomes" id="UP000183971">
    <property type="component" value="Unassembled WGS sequence"/>
</dbReference>
<dbReference type="InterPro" id="IPR035994">
    <property type="entry name" value="Nucleoside_phosphorylase_sf"/>
</dbReference>
<organism evidence="3 4">
    <name type="scientific">Fusarium proliferatum (strain ET1)</name>
    <name type="common">Orchid endophyte fungus</name>
    <dbReference type="NCBI Taxonomy" id="1227346"/>
    <lineage>
        <taxon>Eukaryota</taxon>
        <taxon>Fungi</taxon>
        <taxon>Dikarya</taxon>
        <taxon>Ascomycota</taxon>
        <taxon>Pezizomycotina</taxon>
        <taxon>Sordariomycetes</taxon>
        <taxon>Hypocreomycetidae</taxon>
        <taxon>Hypocreales</taxon>
        <taxon>Nectriaceae</taxon>
        <taxon>Fusarium</taxon>
        <taxon>Fusarium fujikuroi species complex</taxon>
    </lineage>
</organism>
<dbReference type="RefSeq" id="XP_031086356.1">
    <property type="nucleotide sequence ID" value="XM_031220727.1"/>
</dbReference>
<feature type="region of interest" description="Disordered" evidence="1">
    <location>
        <begin position="278"/>
        <end position="312"/>
    </location>
</feature>
<dbReference type="VEuPathDB" id="FungiDB:FPRO_15002"/>
<feature type="domain" description="Nucleoside phosphorylase" evidence="2">
    <location>
        <begin position="13"/>
        <end position="263"/>
    </location>
</feature>
<comment type="caution">
    <text evidence="3">The sequence shown here is derived from an EMBL/GenBank/DDBJ whole genome shotgun (WGS) entry which is preliminary data.</text>
</comment>
<feature type="region of interest" description="Disordered" evidence="1">
    <location>
        <begin position="370"/>
        <end position="394"/>
    </location>
</feature>
<dbReference type="GeneID" id="42059859"/>
<feature type="compositionally biased region" description="Polar residues" evidence="1">
    <location>
        <begin position="385"/>
        <end position="394"/>
    </location>
</feature>
<dbReference type="CDD" id="cd09008">
    <property type="entry name" value="MTAN"/>
    <property type="match status" value="1"/>
</dbReference>
<evidence type="ECO:0000256" key="1">
    <source>
        <dbReference type="SAM" id="MobiDB-lite"/>
    </source>
</evidence>
<keyword evidence="4" id="KW-1185">Reference proteome</keyword>